<reference evidence="1 2" key="1">
    <citation type="submission" date="2013-10" db="EMBL/GenBank/DDBJ databases">
        <title>The Genome Sequence of Acinetobacter brisouii CIP 110357.</title>
        <authorList>
            <consortium name="The Broad Institute Genomics Platform"/>
            <consortium name="The Broad Institute Genome Sequencing Center for Infectious Disease"/>
            <person name="Cerqueira G."/>
            <person name="Feldgarden M."/>
            <person name="Courvalin P."/>
            <person name="Grillot-Courvalin C."/>
            <person name="Clermont D."/>
            <person name="Rocha E."/>
            <person name="Yoon E.-J."/>
            <person name="Nemec A."/>
            <person name="Young S.K."/>
            <person name="Zeng Q."/>
            <person name="Gargeya S."/>
            <person name="Fitzgerald M."/>
            <person name="Abouelleil A."/>
            <person name="Alvarado L."/>
            <person name="Berlin A.M."/>
            <person name="Chapman S.B."/>
            <person name="Gainer-Dewar J."/>
            <person name="Goldberg J."/>
            <person name="Gnerre S."/>
            <person name="Griggs A."/>
            <person name="Gujja S."/>
            <person name="Hansen M."/>
            <person name="Howarth C."/>
            <person name="Imamovic A."/>
            <person name="Ireland A."/>
            <person name="Larimer J."/>
            <person name="McCowan C."/>
            <person name="Murphy C."/>
            <person name="Pearson M."/>
            <person name="Poon T.W."/>
            <person name="Priest M."/>
            <person name="Roberts A."/>
            <person name="Saif S."/>
            <person name="Shea T."/>
            <person name="Sykes S."/>
            <person name="Wortman J."/>
            <person name="Nusbaum C."/>
            <person name="Birren B."/>
        </authorList>
    </citation>
    <scope>NUCLEOTIDE SEQUENCE [LARGE SCALE GENOMIC DNA]</scope>
    <source>
        <strain evidence="1 2">CIP 110357</strain>
    </source>
</reference>
<gene>
    <name evidence="1" type="ORF">P255_00797</name>
</gene>
<name>V2UDU8_9GAMM</name>
<comment type="caution">
    <text evidence="1">The sequence shown here is derived from an EMBL/GenBank/DDBJ whole genome shotgun (WGS) entry which is preliminary data.</text>
</comment>
<dbReference type="RefSeq" id="WP_004903777.1">
    <property type="nucleotide sequence ID" value="NZ_BBTI01000001.1"/>
</dbReference>
<dbReference type="HOGENOM" id="CLU_1583033_0_0_6"/>
<dbReference type="AlphaFoldDB" id="V2UDU8"/>
<accession>V2UDU8</accession>
<keyword evidence="2" id="KW-1185">Reference proteome</keyword>
<dbReference type="EMBL" id="AYEU01000003">
    <property type="protein sequence ID" value="ESK52638.1"/>
    <property type="molecule type" value="Genomic_DNA"/>
</dbReference>
<proteinExistence type="predicted"/>
<evidence type="ECO:0000313" key="2">
    <source>
        <dbReference type="Proteomes" id="UP000018418"/>
    </source>
</evidence>
<protein>
    <submittedName>
        <fullName evidence="1">Uncharacterized protein</fullName>
    </submittedName>
</protein>
<evidence type="ECO:0000313" key="1">
    <source>
        <dbReference type="EMBL" id="ESK52638.1"/>
    </source>
</evidence>
<dbReference type="Proteomes" id="UP000018418">
    <property type="component" value="Unassembled WGS sequence"/>
</dbReference>
<organism evidence="1 2">
    <name type="scientific">Acinetobacter brisouii CIP 110357</name>
    <dbReference type="NCBI Taxonomy" id="1341683"/>
    <lineage>
        <taxon>Bacteria</taxon>
        <taxon>Pseudomonadati</taxon>
        <taxon>Pseudomonadota</taxon>
        <taxon>Gammaproteobacteria</taxon>
        <taxon>Moraxellales</taxon>
        <taxon>Moraxellaceae</taxon>
        <taxon>Acinetobacter</taxon>
    </lineage>
</organism>
<dbReference type="PATRIC" id="fig|1341683.3.peg.788"/>
<dbReference type="OrthoDB" id="6709045at2"/>
<sequence length="158" mass="18237">MSLQQQLISLKQVELAKSANQVLQRSNKAQRQESYKQALLELNQAFEDHLLQAVMLAFGLNAGQAKKVRYKKDRVRVFKQHDIDYTAIDGAETAQILSWIAQSIVYEDAIVTHDLDNIFPFWKEGFPMVQFDNAYTILLEDIQIHYEMVLDALIELHA</sequence>